<evidence type="ECO:0000313" key="10">
    <source>
        <dbReference type="Proteomes" id="UP001597124"/>
    </source>
</evidence>
<evidence type="ECO:0000313" key="9">
    <source>
        <dbReference type="EMBL" id="MFD0850559.1"/>
    </source>
</evidence>
<evidence type="ECO:0000256" key="6">
    <source>
        <dbReference type="ARBA" id="ARBA00023136"/>
    </source>
</evidence>
<comment type="subcellular location">
    <subcellularLocation>
        <location evidence="1">Membrane</location>
        <topology evidence="1">Multi-pass membrane protein</topology>
    </subcellularLocation>
</comment>
<evidence type="ECO:0000256" key="7">
    <source>
        <dbReference type="SAM" id="Phobius"/>
    </source>
</evidence>
<dbReference type="PROSITE" id="PS01271">
    <property type="entry name" value="NA_SULFATE"/>
    <property type="match status" value="1"/>
</dbReference>
<name>A0ABW3C7X6_SPHXN</name>
<dbReference type="PANTHER" id="PTHR43652">
    <property type="entry name" value="BASIC AMINO ACID ANTIPORTER YFCC-RELATED"/>
    <property type="match status" value="1"/>
</dbReference>
<dbReference type="InterPro" id="IPR004680">
    <property type="entry name" value="Cit_transptr-like_dom"/>
</dbReference>
<reference evidence="10" key="1">
    <citation type="journal article" date="2019" name="Int. J. Syst. Evol. Microbiol.">
        <title>The Global Catalogue of Microorganisms (GCM) 10K type strain sequencing project: providing services to taxonomists for standard genome sequencing and annotation.</title>
        <authorList>
            <consortium name="The Broad Institute Genomics Platform"/>
            <consortium name="The Broad Institute Genome Sequencing Center for Infectious Disease"/>
            <person name="Wu L."/>
            <person name="Ma J."/>
        </authorList>
    </citation>
    <scope>NUCLEOTIDE SEQUENCE [LARGE SCALE GENOMIC DNA]</scope>
    <source>
        <strain evidence="10">CCUG 52537</strain>
    </source>
</reference>
<feature type="transmembrane region" description="Helical" evidence="7">
    <location>
        <begin position="420"/>
        <end position="436"/>
    </location>
</feature>
<dbReference type="Pfam" id="PF03600">
    <property type="entry name" value="CitMHS"/>
    <property type="match status" value="1"/>
</dbReference>
<gene>
    <name evidence="9" type="ORF">ACFQ00_19695</name>
</gene>
<keyword evidence="4" id="KW-0677">Repeat</keyword>
<evidence type="ECO:0000256" key="1">
    <source>
        <dbReference type="ARBA" id="ARBA00004141"/>
    </source>
</evidence>
<accession>A0ABW3C7X6</accession>
<feature type="transmembrane region" description="Helical" evidence="7">
    <location>
        <begin position="564"/>
        <end position="583"/>
    </location>
</feature>
<feature type="transmembrane region" description="Helical" evidence="7">
    <location>
        <begin position="482"/>
        <end position="502"/>
    </location>
</feature>
<dbReference type="InterPro" id="IPR036721">
    <property type="entry name" value="RCK_C_sf"/>
</dbReference>
<proteinExistence type="predicted"/>
<keyword evidence="6 7" id="KW-0472">Membrane</keyword>
<keyword evidence="3 7" id="KW-0812">Transmembrane</keyword>
<dbReference type="Proteomes" id="UP001597124">
    <property type="component" value="Unassembled WGS sequence"/>
</dbReference>
<feature type="transmembrane region" description="Helical" evidence="7">
    <location>
        <begin position="75"/>
        <end position="99"/>
    </location>
</feature>
<feature type="domain" description="Citrate transporter-like" evidence="8">
    <location>
        <begin position="35"/>
        <end position="491"/>
    </location>
</feature>
<feature type="transmembrane region" description="Helical" evidence="7">
    <location>
        <begin position="396"/>
        <end position="414"/>
    </location>
</feature>
<evidence type="ECO:0000256" key="2">
    <source>
        <dbReference type="ARBA" id="ARBA00022448"/>
    </source>
</evidence>
<evidence type="ECO:0000259" key="8">
    <source>
        <dbReference type="Pfam" id="PF03600"/>
    </source>
</evidence>
<dbReference type="InterPro" id="IPR051679">
    <property type="entry name" value="DASS-Related_Transporters"/>
</dbReference>
<evidence type="ECO:0000256" key="5">
    <source>
        <dbReference type="ARBA" id="ARBA00022989"/>
    </source>
</evidence>
<feature type="transmembrane region" description="Helical" evidence="7">
    <location>
        <begin position="193"/>
        <end position="219"/>
    </location>
</feature>
<protein>
    <submittedName>
        <fullName evidence="9">SLC13 family permease</fullName>
    </submittedName>
</protein>
<dbReference type="EMBL" id="JBHTIK010000015">
    <property type="protein sequence ID" value="MFD0850559.1"/>
    <property type="molecule type" value="Genomic_DNA"/>
</dbReference>
<feature type="transmembrane region" description="Helical" evidence="7">
    <location>
        <begin position="522"/>
        <end position="544"/>
    </location>
</feature>
<feature type="transmembrane region" description="Helical" evidence="7">
    <location>
        <begin position="152"/>
        <end position="173"/>
    </location>
</feature>
<evidence type="ECO:0000256" key="3">
    <source>
        <dbReference type="ARBA" id="ARBA00022692"/>
    </source>
</evidence>
<keyword evidence="10" id="KW-1185">Reference proteome</keyword>
<comment type="caution">
    <text evidence="9">The sequence shown here is derived from an EMBL/GenBank/DDBJ whole genome shotgun (WGS) entry which is preliminary data.</text>
</comment>
<dbReference type="PANTHER" id="PTHR43652:SF2">
    <property type="entry name" value="BASIC AMINO ACID ANTIPORTER YFCC-RELATED"/>
    <property type="match status" value="1"/>
</dbReference>
<keyword evidence="5 7" id="KW-1133">Transmembrane helix</keyword>
<organism evidence="9 10">
    <name type="scientific">Sphingosinicella xenopeptidilytica</name>
    <dbReference type="NCBI Taxonomy" id="364098"/>
    <lineage>
        <taxon>Bacteria</taxon>
        <taxon>Pseudomonadati</taxon>
        <taxon>Pseudomonadota</taxon>
        <taxon>Alphaproteobacteria</taxon>
        <taxon>Sphingomonadales</taxon>
        <taxon>Sphingosinicellaceae</taxon>
        <taxon>Sphingosinicella</taxon>
    </lineage>
</organism>
<sequence length="588" mass="61995">MAIRAGGRRRGRRAARLSFSFEPALVSSTILALSLVLFISEKVRHDLVAVTALLAALVFGIISPKEALAGFSDPAVIAVAAVLVVGRAVELSGVAAAFTRRVIPGQAPFPVRLAIVMVVGAVLSAFMNNIAALVITMPIATQVAIDSRRSPSAVLMPLAFATILGGMTTLIGTPANLILSSIRQNALGEPFSFFQMTPVASCVAAAGLLYMAVIGWRLLPNARAPVRAMANPWRIFELDVPVETGEADLRATLRKAGSRLLASFDSISQAIGGDRRRVLVLSRKDPWELSDATDTFPVVARNPAPDATTVRAVVAHGSFLIGQRYEAVTWRSGQQLRVVAAGPRAAHERLPLSEMEIQPGDQLFIHGPADQLGAFIANARLLEIGRLDTPPVEPRRAAAIVSIFTAAIVGIVAFDLSPAIAFFAAAAILAATRLIPSPEVYRAIDWPVIVLLAAMIPVGQSFESTGAVTILSDWLSAWLGDASVFVMFAAIGTATLLLSALLNNVATAIIMGPLAIQMSEHLGFSPDAGLIMVLIGASSDFLTPIGHQNNLLVMGPGGYRFSDYARMGVGLSVIVIGLAAWLLSRGFG</sequence>
<keyword evidence="2" id="KW-0813">Transport</keyword>
<feature type="transmembrane region" description="Helical" evidence="7">
    <location>
        <begin position="45"/>
        <end position="63"/>
    </location>
</feature>
<feature type="transmembrane region" description="Helical" evidence="7">
    <location>
        <begin position="111"/>
        <end position="140"/>
    </location>
</feature>
<dbReference type="RefSeq" id="WP_381495071.1">
    <property type="nucleotide sequence ID" value="NZ_JBHTIK010000015.1"/>
</dbReference>
<dbReference type="Gene3D" id="3.30.70.1450">
    <property type="entry name" value="Regulator of K+ conductance, C-terminal domain"/>
    <property type="match status" value="1"/>
</dbReference>
<feature type="transmembrane region" description="Helical" evidence="7">
    <location>
        <begin position="21"/>
        <end position="39"/>
    </location>
</feature>
<feature type="transmembrane region" description="Helical" evidence="7">
    <location>
        <begin position="443"/>
        <end position="462"/>
    </location>
</feature>
<dbReference type="SUPFAM" id="SSF116726">
    <property type="entry name" value="TrkA C-terminal domain-like"/>
    <property type="match status" value="1"/>
</dbReference>
<evidence type="ECO:0000256" key="4">
    <source>
        <dbReference type="ARBA" id="ARBA00022737"/>
    </source>
</evidence>
<dbReference type="InterPro" id="IPR031312">
    <property type="entry name" value="Na/sul_symport_CS"/>
</dbReference>